<evidence type="ECO:0000256" key="4">
    <source>
        <dbReference type="RuleBase" id="RU000489"/>
    </source>
</evidence>
<evidence type="ECO:0000259" key="6">
    <source>
        <dbReference type="PROSITE" id="PS51910"/>
    </source>
</evidence>
<dbReference type="FunFam" id="3.10.50.10:FF:000001">
    <property type="entry name" value="Chitinase 3-like 1"/>
    <property type="match status" value="1"/>
</dbReference>
<dbReference type="PANTHER" id="PTHR11177:SF403">
    <property type="entry name" value="CHITINASE 2-RELATED"/>
    <property type="match status" value="1"/>
</dbReference>
<accession>A0A6L2PTH6</accession>
<protein>
    <recommendedName>
        <fullName evidence="6">GH18 domain-containing protein</fullName>
    </recommendedName>
</protein>
<dbReference type="Pfam" id="PF00704">
    <property type="entry name" value="Glyco_hydro_18"/>
    <property type="match status" value="1"/>
</dbReference>
<sequence>MDRSIKCCHETCENSPVVIFVRIIPLEWHHSDTIPHITIAVCIVTSEYASGRQVTGLTGYARSGADAVYFFVKVSVFQYGTSQQGSVGFTAAVCDFFIDGCRRFPWRHYVNKHACEEQSVTILVTVAGVGGATVHGRLVVCYVGAWSVYRAGRGSWSLDNLDPTLCTHLVYAFAGLDNKTNTIRSLDEYHDLEDNYGKGTYKKMTALKNRYPHLKVSLAIGGWNEGSANYSIMASSPVNRRAFINSASEFIRKYGFDGLDLDWEYPAKRGGVPADKENFVNLVRELREEFDKYGWLLTAALGMGQDTIDAAYDIPALSRYLDYMHAMCYDLHGSWDNRVGANAPLRSSQPDDKLTVEYAIKYMIKQGAPPRKLVLGLALYGRTFLLENEENTLVMGAPAGSKGFPGPYSKEDGFMGYNEICLNVSNGWKIFWDDDSMTPYAVQGSKVITYDDERSIAEKVKFAMKLELAGTMVWSIDTDDFHGDCINNSGGGSSNYPLMRTISKTIIEALKEKQEQEDRGQTEHTTDQKPSAACKIEAVQWVMAALIVVRHSVLV</sequence>
<dbReference type="Proteomes" id="UP000502823">
    <property type="component" value="Unassembled WGS sequence"/>
</dbReference>
<proteinExistence type="inferred from homology"/>
<name>A0A6L2PTH6_COPFO</name>
<evidence type="ECO:0000256" key="1">
    <source>
        <dbReference type="ARBA" id="ARBA00022801"/>
    </source>
</evidence>
<organism evidence="7 8">
    <name type="scientific">Coptotermes formosanus</name>
    <name type="common">Formosan subterranean termite</name>
    <dbReference type="NCBI Taxonomy" id="36987"/>
    <lineage>
        <taxon>Eukaryota</taxon>
        <taxon>Metazoa</taxon>
        <taxon>Ecdysozoa</taxon>
        <taxon>Arthropoda</taxon>
        <taxon>Hexapoda</taxon>
        <taxon>Insecta</taxon>
        <taxon>Pterygota</taxon>
        <taxon>Neoptera</taxon>
        <taxon>Polyneoptera</taxon>
        <taxon>Dictyoptera</taxon>
        <taxon>Blattodea</taxon>
        <taxon>Blattoidea</taxon>
        <taxon>Termitoidae</taxon>
        <taxon>Rhinotermitidae</taxon>
        <taxon>Coptotermes</taxon>
    </lineage>
</organism>
<dbReference type="GO" id="GO:0004568">
    <property type="term" value="F:chitinase activity"/>
    <property type="evidence" value="ECO:0007669"/>
    <property type="project" value="UniProtKB-ARBA"/>
</dbReference>
<dbReference type="Gene3D" id="3.20.20.80">
    <property type="entry name" value="Glycosidases"/>
    <property type="match status" value="1"/>
</dbReference>
<dbReference type="InterPro" id="IPR001223">
    <property type="entry name" value="Glyco_hydro18_cat"/>
</dbReference>
<keyword evidence="3 4" id="KW-0326">Glycosidase</keyword>
<evidence type="ECO:0000313" key="8">
    <source>
        <dbReference type="Proteomes" id="UP000502823"/>
    </source>
</evidence>
<dbReference type="SMART" id="SM00636">
    <property type="entry name" value="Glyco_18"/>
    <property type="match status" value="1"/>
</dbReference>
<dbReference type="GO" id="GO:0005975">
    <property type="term" value="P:carbohydrate metabolic process"/>
    <property type="evidence" value="ECO:0007669"/>
    <property type="project" value="InterPro"/>
</dbReference>
<comment type="similarity">
    <text evidence="5">Belongs to the glycosyl hydrolase 18 family.</text>
</comment>
<dbReference type="GO" id="GO:0008061">
    <property type="term" value="F:chitin binding"/>
    <property type="evidence" value="ECO:0007669"/>
    <property type="project" value="InterPro"/>
</dbReference>
<keyword evidence="2" id="KW-1015">Disulfide bond</keyword>
<dbReference type="FunCoup" id="A0A6L2PTH6">
    <property type="interactions" value="47"/>
</dbReference>
<dbReference type="PROSITE" id="PS51910">
    <property type="entry name" value="GH18_2"/>
    <property type="match status" value="1"/>
</dbReference>
<dbReference type="PANTHER" id="PTHR11177">
    <property type="entry name" value="CHITINASE"/>
    <property type="match status" value="1"/>
</dbReference>
<evidence type="ECO:0000256" key="2">
    <source>
        <dbReference type="ARBA" id="ARBA00023157"/>
    </source>
</evidence>
<dbReference type="SUPFAM" id="SSF51445">
    <property type="entry name" value="(Trans)glycosidases"/>
    <property type="match status" value="1"/>
</dbReference>
<evidence type="ECO:0000256" key="5">
    <source>
        <dbReference type="RuleBase" id="RU004453"/>
    </source>
</evidence>
<dbReference type="PROSITE" id="PS01095">
    <property type="entry name" value="GH18_1"/>
    <property type="match status" value="1"/>
</dbReference>
<evidence type="ECO:0000313" key="7">
    <source>
        <dbReference type="EMBL" id="GFG33928.1"/>
    </source>
</evidence>
<dbReference type="InterPro" id="IPR050314">
    <property type="entry name" value="Glycosyl_Hydrlase_18"/>
</dbReference>
<dbReference type="InParanoid" id="A0A6L2PTH6"/>
<comment type="caution">
    <text evidence="7">The sequence shown here is derived from an EMBL/GenBank/DDBJ whole genome shotgun (WGS) entry which is preliminary data.</text>
</comment>
<dbReference type="InterPro" id="IPR011583">
    <property type="entry name" value="Chitinase_II/V-like_cat"/>
</dbReference>
<feature type="domain" description="GH18" evidence="6">
    <location>
        <begin position="137"/>
        <end position="509"/>
    </location>
</feature>
<reference evidence="8" key="1">
    <citation type="submission" date="2020-01" db="EMBL/GenBank/DDBJ databases">
        <title>Draft genome sequence of the Termite Coptotermes fromosanus.</title>
        <authorList>
            <person name="Itakura S."/>
            <person name="Yosikawa Y."/>
            <person name="Umezawa K."/>
        </authorList>
    </citation>
    <scope>NUCLEOTIDE SEQUENCE [LARGE SCALE GENOMIC DNA]</scope>
</reference>
<dbReference type="FunFam" id="3.20.20.80:FF:000097">
    <property type="entry name" value="Probable chitinase 2"/>
    <property type="match status" value="1"/>
</dbReference>
<dbReference type="InterPro" id="IPR029070">
    <property type="entry name" value="Chitinase_insertion_sf"/>
</dbReference>
<dbReference type="OrthoDB" id="73875at2759"/>
<dbReference type="EMBL" id="BLKM01011693">
    <property type="protein sequence ID" value="GFG33928.1"/>
    <property type="molecule type" value="Genomic_DNA"/>
</dbReference>
<dbReference type="AlphaFoldDB" id="A0A6L2PTH6"/>
<dbReference type="GO" id="GO:0005576">
    <property type="term" value="C:extracellular region"/>
    <property type="evidence" value="ECO:0007669"/>
    <property type="project" value="TreeGrafter"/>
</dbReference>
<dbReference type="GO" id="GO:0006032">
    <property type="term" value="P:chitin catabolic process"/>
    <property type="evidence" value="ECO:0007669"/>
    <property type="project" value="TreeGrafter"/>
</dbReference>
<dbReference type="InterPro" id="IPR001579">
    <property type="entry name" value="Glyco_hydro_18_chit_AS"/>
</dbReference>
<gene>
    <name evidence="7" type="ORF">Cfor_07490</name>
</gene>
<dbReference type="InterPro" id="IPR017853">
    <property type="entry name" value="GH"/>
</dbReference>
<dbReference type="Gene3D" id="3.10.50.10">
    <property type="match status" value="1"/>
</dbReference>
<dbReference type="SUPFAM" id="SSF54556">
    <property type="entry name" value="Chitinase insertion domain"/>
    <property type="match status" value="1"/>
</dbReference>
<keyword evidence="1 4" id="KW-0378">Hydrolase</keyword>
<evidence type="ECO:0000256" key="3">
    <source>
        <dbReference type="ARBA" id="ARBA00023295"/>
    </source>
</evidence>
<dbReference type="CDD" id="cd02872">
    <property type="entry name" value="GH18_chitolectin_chitotriosidase"/>
    <property type="match status" value="1"/>
</dbReference>
<keyword evidence="8" id="KW-1185">Reference proteome</keyword>